<dbReference type="GO" id="GO:0004407">
    <property type="term" value="F:histone deacetylase activity"/>
    <property type="evidence" value="ECO:0007669"/>
    <property type="project" value="TreeGrafter"/>
</dbReference>
<dbReference type="SUPFAM" id="SSF52768">
    <property type="entry name" value="Arginase/deacetylase"/>
    <property type="match status" value="1"/>
</dbReference>
<evidence type="ECO:0000313" key="6">
    <source>
        <dbReference type="EMBL" id="TFJ92573.1"/>
    </source>
</evidence>
<keyword evidence="4" id="KW-0006">Acetoin catabolism</keyword>
<dbReference type="GO" id="GO:0040029">
    <property type="term" value="P:epigenetic regulation of gene expression"/>
    <property type="evidence" value="ECO:0007669"/>
    <property type="project" value="TreeGrafter"/>
</dbReference>
<dbReference type="CDD" id="cd09994">
    <property type="entry name" value="HDAC_AcuC_like"/>
    <property type="match status" value="1"/>
</dbReference>
<sequence>MMCQAAFVYSTKFLDYHFHSDHPFNQKRILLTKDLLEKAHLLSENNIIEPRRATQEELELVHDKAYINAVSKAGDTGLSEDESMEYGIGTEDTPAFPNMHEASSYLVGGTLAAVDAVLQGKSDHALNLGGGLHHGCKRKASGFCIYNDGAVAIKYIREKYDLRVLYVDTDAHHGDGVQWAFYDDPNVCTLSIHETGRYLFPGTGQVNERGIKEGHGYSFNLPIDAFTEDESFIDVYEAAFRQIVDYFRPDVILTQNGADSHMYDPLTHLCTTMATFDHIPMLAHDLAHQYCNGRWIALGGGGYDMWRTVPRAWAQIWSVMKTGGIQQGMLPPEWQSRWQAESPLTLPGSWHDDQRMVPTIPRKADITEKNKKILESTLKYAINKQIHP</sequence>
<feature type="domain" description="Histone deacetylase" evidence="5">
    <location>
        <begin position="22"/>
        <end position="319"/>
    </location>
</feature>
<dbReference type="PRINTS" id="PR01272">
    <property type="entry name" value="ACUCPROTEIN"/>
</dbReference>
<dbReference type="RefSeq" id="WP_135110346.1">
    <property type="nucleotide sequence ID" value="NZ_SRHY01000019.1"/>
</dbReference>
<evidence type="ECO:0000313" key="7">
    <source>
        <dbReference type="Proteomes" id="UP000298484"/>
    </source>
</evidence>
<protein>
    <recommendedName>
        <fullName evidence="3">Acetoin utilization protein AcuC</fullName>
    </recommendedName>
</protein>
<name>A0A4Y9A9T4_9BACI</name>
<dbReference type="AlphaFoldDB" id="A0A4Y9A9T4"/>
<accession>A0A4Y9A9T4</accession>
<evidence type="ECO:0000256" key="3">
    <source>
        <dbReference type="ARBA" id="ARBA00020218"/>
    </source>
</evidence>
<comment type="pathway">
    <text evidence="1">Ketone degradation; acetoin degradation.</text>
</comment>
<evidence type="ECO:0000256" key="1">
    <source>
        <dbReference type="ARBA" id="ARBA00005101"/>
    </source>
</evidence>
<comment type="caution">
    <text evidence="6">The sequence shown here is derived from an EMBL/GenBank/DDBJ whole genome shotgun (WGS) entry which is preliminary data.</text>
</comment>
<evidence type="ECO:0000256" key="2">
    <source>
        <dbReference type="ARBA" id="ARBA00005947"/>
    </source>
</evidence>
<organism evidence="6 7">
    <name type="scientific">Lentibacillus salicampi</name>
    <dbReference type="NCBI Taxonomy" id="175306"/>
    <lineage>
        <taxon>Bacteria</taxon>
        <taxon>Bacillati</taxon>
        <taxon>Bacillota</taxon>
        <taxon>Bacilli</taxon>
        <taxon>Bacillales</taxon>
        <taxon>Bacillaceae</taxon>
        <taxon>Lentibacillus</taxon>
    </lineage>
</organism>
<dbReference type="PRINTS" id="PR01270">
    <property type="entry name" value="HDASUPER"/>
</dbReference>
<dbReference type="Proteomes" id="UP000298484">
    <property type="component" value="Unassembled WGS sequence"/>
</dbReference>
<dbReference type="Gene3D" id="3.40.800.20">
    <property type="entry name" value="Histone deacetylase domain"/>
    <property type="match status" value="1"/>
</dbReference>
<evidence type="ECO:0000256" key="4">
    <source>
        <dbReference type="ARBA" id="ARBA00022627"/>
    </source>
</evidence>
<dbReference type="UniPathway" id="UPA00040"/>
<dbReference type="InterPro" id="IPR037138">
    <property type="entry name" value="His_deacetylse_dom_sf"/>
</dbReference>
<dbReference type="PANTHER" id="PTHR10625:SF10">
    <property type="entry name" value="HISTONE DEACETYLASE HDAC1"/>
    <property type="match status" value="1"/>
</dbReference>
<dbReference type="InterPro" id="IPR023696">
    <property type="entry name" value="Ureohydrolase_dom_sf"/>
</dbReference>
<dbReference type="InterPro" id="IPR003085">
    <property type="entry name" value="AcuC"/>
</dbReference>
<keyword evidence="7" id="KW-1185">Reference proteome</keyword>
<comment type="similarity">
    <text evidence="2">Belongs to the histone deacetylase family.</text>
</comment>
<dbReference type="InterPro" id="IPR000286">
    <property type="entry name" value="HDACs"/>
</dbReference>
<dbReference type="PANTHER" id="PTHR10625">
    <property type="entry name" value="HISTONE DEACETYLASE HDAC1-RELATED"/>
    <property type="match status" value="1"/>
</dbReference>
<dbReference type="InterPro" id="IPR023801">
    <property type="entry name" value="His_deacetylse_dom"/>
</dbReference>
<dbReference type="OrthoDB" id="9808367at2"/>
<dbReference type="Pfam" id="PF00850">
    <property type="entry name" value="Hist_deacetyl"/>
    <property type="match status" value="1"/>
</dbReference>
<evidence type="ECO:0000259" key="5">
    <source>
        <dbReference type="Pfam" id="PF00850"/>
    </source>
</evidence>
<gene>
    <name evidence="6" type="ORF">E4U82_11585</name>
</gene>
<dbReference type="EMBL" id="SRHY01000019">
    <property type="protein sequence ID" value="TFJ92573.1"/>
    <property type="molecule type" value="Genomic_DNA"/>
</dbReference>
<reference evidence="6 7" key="1">
    <citation type="submission" date="2019-03" db="EMBL/GenBank/DDBJ databases">
        <title>Genome sequence of Lentibacillus salicampi ATCC BAA-719.</title>
        <authorList>
            <person name="Maclea K.S."/>
            <person name="Simoes Junior M."/>
        </authorList>
    </citation>
    <scope>NUCLEOTIDE SEQUENCE [LARGE SCALE GENOMIC DNA]</scope>
    <source>
        <strain evidence="6 7">ATCC BAA-719</strain>
    </source>
</reference>
<proteinExistence type="inferred from homology"/>
<dbReference type="GO" id="GO:0045150">
    <property type="term" value="P:acetoin catabolic process"/>
    <property type="evidence" value="ECO:0007669"/>
    <property type="project" value="UniProtKB-UniPathway"/>
</dbReference>